<dbReference type="Proteomes" id="UP001310890">
    <property type="component" value="Unassembled WGS sequence"/>
</dbReference>
<dbReference type="Pfam" id="PF20684">
    <property type="entry name" value="Fung_rhodopsin"/>
    <property type="match status" value="1"/>
</dbReference>
<feature type="compositionally biased region" description="Polar residues" evidence="6">
    <location>
        <begin position="260"/>
        <end position="272"/>
    </location>
</feature>
<dbReference type="InterPro" id="IPR049326">
    <property type="entry name" value="Rhodopsin_dom_fungi"/>
</dbReference>
<evidence type="ECO:0000256" key="2">
    <source>
        <dbReference type="ARBA" id="ARBA00022692"/>
    </source>
</evidence>
<gene>
    <name evidence="9" type="ORF">LTR62_002514</name>
</gene>
<comment type="subcellular location">
    <subcellularLocation>
        <location evidence="1">Membrane</location>
        <topology evidence="1">Multi-pass membrane protein</topology>
    </subcellularLocation>
</comment>
<feature type="transmembrane region" description="Helical" evidence="7">
    <location>
        <begin position="151"/>
        <end position="174"/>
    </location>
</feature>
<dbReference type="PANTHER" id="PTHR33048">
    <property type="entry name" value="PTH11-LIKE INTEGRAL MEMBRANE PROTEIN (AFU_ORTHOLOGUE AFUA_5G11245)"/>
    <property type="match status" value="1"/>
</dbReference>
<evidence type="ECO:0000313" key="10">
    <source>
        <dbReference type="Proteomes" id="UP001310890"/>
    </source>
</evidence>
<dbReference type="EMBL" id="JAVRRL010000018">
    <property type="protein sequence ID" value="KAK5114263.1"/>
    <property type="molecule type" value="Genomic_DNA"/>
</dbReference>
<dbReference type="InterPro" id="IPR052337">
    <property type="entry name" value="SAT4-like"/>
</dbReference>
<evidence type="ECO:0000313" key="9">
    <source>
        <dbReference type="EMBL" id="KAK5114263.1"/>
    </source>
</evidence>
<proteinExistence type="inferred from homology"/>
<feature type="transmembrane region" description="Helical" evidence="7">
    <location>
        <begin position="62"/>
        <end position="88"/>
    </location>
</feature>
<feature type="domain" description="Rhodopsin" evidence="8">
    <location>
        <begin position="4"/>
        <end position="251"/>
    </location>
</feature>
<keyword evidence="3 7" id="KW-1133">Transmembrane helix</keyword>
<feature type="transmembrane region" description="Helical" evidence="7">
    <location>
        <begin position="21"/>
        <end position="42"/>
    </location>
</feature>
<dbReference type="PANTHER" id="PTHR33048:SF129">
    <property type="entry name" value="INTEGRAL MEMBRANE PROTEIN-RELATED"/>
    <property type="match status" value="1"/>
</dbReference>
<accession>A0AAN7TFY2</accession>
<dbReference type="GO" id="GO:0016020">
    <property type="term" value="C:membrane"/>
    <property type="evidence" value="ECO:0007669"/>
    <property type="project" value="UniProtKB-SubCell"/>
</dbReference>
<sequence length="367" mass="41183">MVSLRLWLRASRQAGDLGFDDALIFVAWLAGTVFSVTTFLFGTDADLGRHTWDIPLTKFEDMAKLLFIAELNFLVCQGCTKISVLLFYRRLVKDTYAKIWKWAVIGAITFTALWTLAFILVLVFNCNPTEAYWKAFEPTYTRAYTCVDTTIVNVLVGCFAIVADLYSVALPCVMTRRFELPGAQKLALNALFSIGLVVVGAGAVRTYYLYRVGTDGDVAWQIFNVVVWSQLELQLGITCACLPAMRVLIRRYLHVMGSGSNSNMARSQQSKQDQQHVRLGSITRVNGPNDRCYREDFSMKRMPSITEKHTDGDDGYRTEQELSGSPSSTSPSTTQLYQYSGAEPTSNSRPVQDLRHTPDDWPLGPRI</sequence>
<feature type="compositionally biased region" description="Low complexity" evidence="6">
    <location>
        <begin position="322"/>
        <end position="340"/>
    </location>
</feature>
<reference evidence="9" key="1">
    <citation type="submission" date="2023-08" db="EMBL/GenBank/DDBJ databases">
        <title>Black Yeasts Isolated from many extreme environments.</title>
        <authorList>
            <person name="Coleine C."/>
            <person name="Stajich J.E."/>
            <person name="Selbmann L."/>
        </authorList>
    </citation>
    <scope>NUCLEOTIDE SEQUENCE</scope>
    <source>
        <strain evidence="9">CCFEE 5401</strain>
    </source>
</reference>
<name>A0AAN7TFY2_9PEZI</name>
<evidence type="ECO:0000256" key="6">
    <source>
        <dbReference type="SAM" id="MobiDB-lite"/>
    </source>
</evidence>
<dbReference type="AlphaFoldDB" id="A0AAN7TFY2"/>
<evidence type="ECO:0000256" key="1">
    <source>
        <dbReference type="ARBA" id="ARBA00004141"/>
    </source>
</evidence>
<feature type="transmembrane region" description="Helical" evidence="7">
    <location>
        <begin position="186"/>
        <end position="208"/>
    </location>
</feature>
<feature type="transmembrane region" description="Helical" evidence="7">
    <location>
        <begin position="100"/>
        <end position="124"/>
    </location>
</feature>
<comment type="similarity">
    <text evidence="5">Belongs to the SAT4 family.</text>
</comment>
<keyword evidence="4 7" id="KW-0472">Membrane</keyword>
<comment type="caution">
    <text evidence="9">The sequence shown here is derived from an EMBL/GenBank/DDBJ whole genome shotgun (WGS) entry which is preliminary data.</text>
</comment>
<evidence type="ECO:0000256" key="7">
    <source>
        <dbReference type="SAM" id="Phobius"/>
    </source>
</evidence>
<evidence type="ECO:0000259" key="8">
    <source>
        <dbReference type="Pfam" id="PF20684"/>
    </source>
</evidence>
<protein>
    <recommendedName>
        <fullName evidence="8">Rhodopsin domain-containing protein</fullName>
    </recommendedName>
</protein>
<feature type="compositionally biased region" description="Basic and acidic residues" evidence="6">
    <location>
        <begin position="306"/>
        <end position="320"/>
    </location>
</feature>
<evidence type="ECO:0000256" key="5">
    <source>
        <dbReference type="ARBA" id="ARBA00038359"/>
    </source>
</evidence>
<evidence type="ECO:0000256" key="3">
    <source>
        <dbReference type="ARBA" id="ARBA00022989"/>
    </source>
</evidence>
<organism evidence="9 10">
    <name type="scientific">Meristemomyces frigidus</name>
    <dbReference type="NCBI Taxonomy" id="1508187"/>
    <lineage>
        <taxon>Eukaryota</taxon>
        <taxon>Fungi</taxon>
        <taxon>Dikarya</taxon>
        <taxon>Ascomycota</taxon>
        <taxon>Pezizomycotina</taxon>
        <taxon>Dothideomycetes</taxon>
        <taxon>Dothideomycetidae</taxon>
        <taxon>Mycosphaerellales</taxon>
        <taxon>Teratosphaeriaceae</taxon>
        <taxon>Meristemomyces</taxon>
    </lineage>
</organism>
<feature type="region of interest" description="Disordered" evidence="6">
    <location>
        <begin position="260"/>
        <end position="367"/>
    </location>
</feature>
<evidence type="ECO:0000256" key="4">
    <source>
        <dbReference type="ARBA" id="ARBA00023136"/>
    </source>
</evidence>
<keyword evidence="2 7" id="KW-0812">Transmembrane</keyword>